<sequence length="196" mass="21231">MEEPASLEDILTRIGKAEDHDGDHTSTRAVVNALGRRSFAPLLLLPGLVTLLPIGSIPGVPTVMAVLILLVSVQLLFGRRSFWLPAWLLNRSVSRSKLETSRRWMLRPARFIDFFLRPRLTFLINGVGVYVIALISIVIALMMPPMELVPFSAVGAGLSLTLLGLALLAHDGLAALLGIVVTTSTLWLVFSSVTGP</sequence>
<dbReference type="EMBL" id="SZYH01000001">
    <property type="protein sequence ID" value="TKV66970.1"/>
    <property type="molecule type" value="Genomic_DNA"/>
</dbReference>
<dbReference type="PANTHER" id="PTHR41795:SF1">
    <property type="entry name" value="EXOPOLYSACCHARIDE SYNTHESIS PROTEIN"/>
    <property type="match status" value="1"/>
</dbReference>
<dbReference type="Pfam" id="PF06055">
    <property type="entry name" value="ExoD"/>
    <property type="match status" value="1"/>
</dbReference>
<dbReference type="AlphaFoldDB" id="A0A4U6R0J9"/>
<keyword evidence="1" id="KW-1133">Transmembrane helix</keyword>
<feature type="transmembrane region" description="Helical" evidence="1">
    <location>
        <begin position="173"/>
        <end position="190"/>
    </location>
</feature>
<dbReference type="Proteomes" id="UP000308488">
    <property type="component" value="Unassembled WGS sequence"/>
</dbReference>
<proteinExistence type="predicted"/>
<comment type="caution">
    <text evidence="2">The sequence shown here is derived from an EMBL/GenBank/DDBJ whole genome shotgun (WGS) entry which is preliminary data.</text>
</comment>
<protein>
    <submittedName>
        <fullName evidence="2">Exopolysaccharide biosynthesis protein</fullName>
    </submittedName>
</protein>
<name>A0A4U6R0J9_9GAMM</name>
<keyword evidence="3" id="KW-1185">Reference proteome</keyword>
<feature type="transmembrane region" description="Helical" evidence="1">
    <location>
        <begin position="120"/>
        <end position="142"/>
    </location>
</feature>
<evidence type="ECO:0000313" key="2">
    <source>
        <dbReference type="EMBL" id="TKV66970.1"/>
    </source>
</evidence>
<reference evidence="2 3" key="1">
    <citation type="submission" date="2019-05" db="EMBL/GenBank/DDBJ databases">
        <title>Marinobacter panjinensis sp. nov., a moderately halophilic bacterium isolated from sea tidal flat environment.</title>
        <authorList>
            <person name="Yang W."/>
            <person name="An M."/>
            <person name="He W."/>
            <person name="Luo X."/>
            <person name="Zhu L."/>
            <person name="Chen G."/>
            <person name="Zhang Y."/>
            <person name="Wang Y."/>
        </authorList>
    </citation>
    <scope>NUCLEOTIDE SEQUENCE [LARGE SCALE GENOMIC DNA]</scope>
    <source>
        <strain evidence="2 3">PJ-16</strain>
    </source>
</reference>
<keyword evidence="1" id="KW-0812">Transmembrane</keyword>
<feature type="transmembrane region" description="Helical" evidence="1">
    <location>
        <begin position="51"/>
        <end position="77"/>
    </location>
</feature>
<accession>A0A4U6R0J9</accession>
<dbReference type="PIRSF" id="PIRSF033239">
    <property type="entry name" value="ExoD"/>
    <property type="match status" value="1"/>
</dbReference>
<dbReference type="RefSeq" id="WP_137434391.1">
    <property type="nucleotide sequence ID" value="NZ_SZYH01000001.1"/>
</dbReference>
<organism evidence="2 3">
    <name type="scientific">Marinobacter panjinensis</name>
    <dbReference type="NCBI Taxonomy" id="2576384"/>
    <lineage>
        <taxon>Bacteria</taxon>
        <taxon>Pseudomonadati</taxon>
        <taxon>Pseudomonadota</taxon>
        <taxon>Gammaproteobacteria</taxon>
        <taxon>Pseudomonadales</taxon>
        <taxon>Marinobacteraceae</taxon>
        <taxon>Marinobacter</taxon>
    </lineage>
</organism>
<dbReference type="InterPro" id="IPR010331">
    <property type="entry name" value="ExoD"/>
</dbReference>
<evidence type="ECO:0000313" key="3">
    <source>
        <dbReference type="Proteomes" id="UP000308488"/>
    </source>
</evidence>
<keyword evidence="1" id="KW-0472">Membrane</keyword>
<evidence type="ECO:0000256" key="1">
    <source>
        <dbReference type="SAM" id="Phobius"/>
    </source>
</evidence>
<dbReference type="PANTHER" id="PTHR41795">
    <property type="entry name" value="EXOPOLYSACCHARIDE SYNTHESIS PROTEIN"/>
    <property type="match status" value="1"/>
</dbReference>
<feature type="transmembrane region" description="Helical" evidence="1">
    <location>
        <begin position="148"/>
        <end position="168"/>
    </location>
</feature>
<dbReference type="OrthoDB" id="8635607at2"/>
<gene>
    <name evidence="2" type="ORF">FDP08_02145</name>
</gene>